<gene>
    <name evidence="1" type="ordered locus">PB2503_11599</name>
</gene>
<reference evidence="1 2" key="2">
    <citation type="journal article" date="2011" name="J. Bacteriol.">
        <title>Complete genome sequence of strain HTCC2503T of Parvularcula bermudensis, the type species of the order "Parvularculales" in the class Alphaproteobacteria.</title>
        <authorList>
            <person name="Oh H.M."/>
            <person name="Kang I."/>
            <person name="Vergin K.L."/>
            <person name="Kang D."/>
            <person name="Rhee K.H."/>
            <person name="Giovannoni S.J."/>
            <person name="Cho J.C."/>
        </authorList>
    </citation>
    <scope>NUCLEOTIDE SEQUENCE [LARGE SCALE GENOMIC DNA]</scope>
    <source>
        <strain evidence="2">ATCC BAA-594 / HTCC2503 / KCTC 12087</strain>
    </source>
</reference>
<dbReference type="KEGG" id="pbr:PB2503_11599"/>
<accession>E0TCY2</accession>
<dbReference type="RefSeq" id="WP_013301339.1">
    <property type="nucleotide sequence ID" value="NC_014414.1"/>
</dbReference>
<dbReference type="STRING" id="314260.PB2503_11599"/>
<evidence type="ECO:0000313" key="2">
    <source>
        <dbReference type="Proteomes" id="UP000001302"/>
    </source>
</evidence>
<proteinExistence type="predicted"/>
<name>E0TCY2_PARBH</name>
<reference evidence="2" key="1">
    <citation type="submission" date="2010-08" db="EMBL/GenBank/DDBJ databases">
        <title>Genome sequence of Parvularcula bermudensis HTCC2503.</title>
        <authorList>
            <person name="Kang D.-M."/>
            <person name="Oh H.-M."/>
            <person name="Cho J.-C."/>
        </authorList>
    </citation>
    <scope>NUCLEOTIDE SEQUENCE [LARGE SCALE GENOMIC DNA]</scope>
    <source>
        <strain evidence="2">ATCC BAA-594 / HTCC2503 / KCTC 12087</strain>
    </source>
</reference>
<dbReference type="HOGENOM" id="CLU_888089_0_0_5"/>
<dbReference type="EMBL" id="CP002156">
    <property type="protein sequence ID" value="ADM10365.1"/>
    <property type="molecule type" value="Genomic_DNA"/>
</dbReference>
<dbReference type="OrthoDB" id="7336739at2"/>
<evidence type="ECO:0000313" key="1">
    <source>
        <dbReference type="EMBL" id="ADM10365.1"/>
    </source>
</evidence>
<dbReference type="AlphaFoldDB" id="E0TCY2"/>
<keyword evidence="2" id="KW-1185">Reference proteome</keyword>
<organism evidence="1 2">
    <name type="scientific">Parvularcula bermudensis (strain ATCC BAA-594 / HTCC2503 / KCTC 12087)</name>
    <dbReference type="NCBI Taxonomy" id="314260"/>
    <lineage>
        <taxon>Bacteria</taxon>
        <taxon>Pseudomonadati</taxon>
        <taxon>Pseudomonadota</taxon>
        <taxon>Alphaproteobacteria</taxon>
        <taxon>Parvularculales</taxon>
        <taxon>Parvularculaceae</taxon>
        <taxon>Parvularcula</taxon>
    </lineage>
</organism>
<dbReference type="Proteomes" id="UP000001302">
    <property type="component" value="Chromosome"/>
</dbReference>
<protein>
    <submittedName>
        <fullName evidence="1">Uncharacterized protein</fullName>
    </submittedName>
</protein>
<dbReference type="eggNOG" id="ENOG502ZPPU">
    <property type="taxonomic scope" value="Bacteria"/>
</dbReference>
<sequence>MTRFPLSSRVQPSRRARRPTPWRAALSLAVSLLISAGGPPAIAKEEPIPCEINFSALPHHVPANQLSLQQERALHALATNPAEAEAFLKSVSPVAAGILSTVAPALSVDIRPVWGGYRGHTGPSLAAHFPPTDKANRLAAALGYVFFQDSVLVQCPTDDAIETPAYWIEEGEESDLLNQTTLKSLYGMMIGEADGDLHLGFTYYPQADRFLVLALSDRPDYERGVVTALDRQLRQFSEGRADITLLKGTKSVRFLANDWRVDPKGKHYAETYLSDDLVARLSVFRAQYLSALDALAVPPGPASSPLAKDDEIP</sequence>